<accession>A0A1G1WDA4</accession>
<dbReference type="PROSITE" id="PS51163">
    <property type="entry name" value="YRDC"/>
    <property type="match status" value="1"/>
</dbReference>
<dbReference type="EC" id="2.7.7.87" evidence="3"/>
<dbReference type="SUPFAM" id="SSF55821">
    <property type="entry name" value="YrdC/RibB"/>
    <property type="match status" value="1"/>
</dbReference>
<dbReference type="PANTHER" id="PTHR17490:SF16">
    <property type="entry name" value="THREONYLCARBAMOYL-AMP SYNTHASE"/>
    <property type="match status" value="1"/>
</dbReference>
<comment type="caution">
    <text evidence="13">The sequence shown here is derived from an EMBL/GenBank/DDBJ whole genome shotgun (WGS) entry which is preliminary data.</text>
</comment>
<keyword evidence="7" id="KW-0548">Nucleotidyltransferase</keyword>
<evidence type="ECO:0000256" key="8">
    <source>
        <dbReference type="ARBA" id="ARBA00022741"/>
    </source>
</evidence>
<evidence type="ECO:0000256" key="2">
    <source>
        <dbReference type="ARBA" id="ARBA00007663"/>
    </source>
</evidence>
<keyword evidence="5" id="KW-0808">Transferase</keyword>
<organism evidence="13 14">
    <name type="scientific">Candidatus Woykebacteria bacterium RBG_16_39_9b</name>
    <dbReference type="NCBI Taxonomy" id="1802595"/>
    <lineage>
        <taxon>Bacteria</taxon>
        <taxon>Candidatus Woykeibacteriota</taxon>
    </lineage>
</organism>
<evidence type="ECO:0000256" key="11">
    <source>
        <dbReference type="ARBA" id="ARBA00048366"/>
    </source>
</evidence>
<dbReference type="GO" id="GO:0003725">
    <property type="term" value="F:double-stranded RNA binding"/>
    <property type="evidence" value="ECO:0007669"/>
    <property type="project" value="InterPro"/>
</dbReference>
<gene>
    <name evidence="13" type="ORF">A2134_01545</name>
</gene>
<keyword evidence="9" id="KW-0067">ATP-binding</keyword>
<dbReference type="EMBL" id="MHCR01000015">
    <property type="protein sequence ID" value="OGY25460.1"/>
    <property type="molecule type" value="Genomic_DNA"/>
</dbReference>
<sequence length="205" mass="22332">MKSKPVNEEDIINAFRRGDIIIFPTDTSFGIGCIISNTGSIKRMYKIKGRPEGKPSTILVSSVEMAREYAIFDNRALLLAKRFWPGPLTLVLSSGNLAPNFIKGEGGTLGIREPDHDLLKTIIDKIGEPILGPSANFSGDNAPYNLGAIDKKLIGMVDYVIEEKCGGQQNSTIIDLTNNKMSLVRKGPIDIKDIKGVLRSVSSIN</sequence>
<protein>
    <recommendedName>
        <fullName evidence="10">L-threonylcarbamoyladenylate synthase</fullName>
        <ecNumber evidence="3">2.7.7.87</ecNumber>
    </recommendedName>
    <alternativeName>
        <fullName evidence="10">L-threonylcarbamoyladenylate synthase</fullName>
    </alternativeName>
</protein>
<dbReference type="GO" id="GO:0000049">
    <property type="term" value="F:tRNA binding"/>
    <property type="evidence" value="ECO:0007669"/>
    <property type="project" value="TreeGrafter"/>
</dbReference>
<dbReference type="GO" id="GO:0005524">
    <property type="term" value="F:ATP binding"/>
    <property type="evidence" value="ECO:0007669"/>
    <property type="project" value="UniProtKB-KW"/>
</dbReference>
<dbReference type="InterPro" id="IPR017945">
    <property type="entry name" value="DHBP_synth_RibB-like_a/b_dom"/>
</dbReference>
<evidence type="ECO:0000256" key="1">
    <source>
        <dbReference type="ARBA" id="ARBA00004496"/>
    </source>
</evidence>
<reference evidence="13 14" key="1">
    <citation type="journal article" date="2016" name="Nat. Commun.">
        <title>Thousands of microbial genomes shed light on interconnected biogeochemical processes in an aquifer system.</title>
        <authorList>
            <person name="Anantharaman K."/>
            <person name="Brown C.T."/>
            <person name="Hug L.A."/>
            <person name="Sharon I."/>
            <person name="Castelle C.J."/>
            <person name="Probst A.J."/>
            <person name="Thomas B.C."/>
            <person name="Singh A."/>
            <person name="Wilkins M.J."/>
            <person name="Karaoz U."/>
            <person name="Brodie E.L."/>
            <person name="Williams K.H."/>
            <person name="Hubbard S.S."/>
            <person name="Banfield J.F."/>
        </authorList>
    </citation>
    <scope>NUCLEOTIDE SEQUENCE [LARGE SCALE GENOMIC DNA]</scope>
</reference>
<dbReference type="Gene3D" id="3.90.870.10">
    <property type="entry name" value="DHBP synthase"/>
    <property type="match status" value="1"/>
</dbReference>
<evidence type="ECO:0000256" key="9">
    <source>
        <dbReference type="ARBA" id="ARBA00022840"/>
    </source>
</evidence>
<evidence type="ECO:0000259" key="12">
    <source>
        <dbReference type="PROSITE" id="PS51163"/>
    </source>
</evidence>
<dbReference type="InterPro" id="IPR050156">
    <property type="entry name" value="TC-AMP_synthase_SUA5"/>
</dbReference>
<dbReference type="GO" id="GO:0005737">
    <property type="term" value="C:cytoplasm"/>
    <property type="evidence" value="ECO:0007669"/>
    <property type="project" value="UniProtKB-SubCell"/>
</dbReference>
<comment type="subcellular location">
    <subcellularLocation>
        <location evidence="1">Cytoplasm</location>
    </subcellularLocation>
</comment>
<keyword evidence="8" id="KW-0547">Nucleotide-binding</keyword>
<dbReference type="STRING" id="1802595.A2134_01545"/>
<evidence type="ECO:0000313" key="13">
    <source>
        <dbReference type="EMBL" id="OGY25460.1"/>
    </source>
</evidence>
<dbReference type="GO" id="GO:0008033">
    <property type="term" value="P:tRNA processing"/>
    <property type="evidence" value="ECO:0007669"/>
    <property type="project" value="UniProtKB-KW"/>
</dbReference>
<evidence type="ECO:0000256" key="5">
    <source>
        <dbReference type="ARBA" id="ARBA00022679"/>
    </source>
</evidence>
<evidence type="ECO:0000313" key="14">
    <source>
        <dbReference type="Proteomes" id="UP000178162"/>
    </source>
</evidence>
<evidence type="ECO:0000256" key="3">
    <source>
        <dbReference type="ARBA" id="ARBA00012584"/>
    </source>
</evidence>
<dbReference type="GO" id="GO:0006450">
    <property type="term" value="P:regulation of translational fidelity"/>
    <property type="evidence" value="ECO:0007669"/>
    <property type="project" value="TreeGrafter"/>
</dbReference>
<comment type="similarity">
    <text evidence="2">Belongs to the SUA5 family.</text>
</comment>
<evidence type="ECO:0000256" key="10">
    <source>
        <dbReference type="ARBA" id="ARBA00029774"/>
    </source>
</evidence>
<evidence type="ECO:0000256" key="4">
    <source>
        <dbReference type="ARBA" id="ARBA00022490"/>
    </source>
</evidence>
<dbReference type="Proteomes" id="UP000178162">
    <property type="component" value="Unassembled WGS sequence"/>
</dbReference>
<dbReference type="GO" id="GO:0061710">
    <property type="term" value="F:L-threonylcarbamoyladenylate synthase"/>
    <property type="evidence" value="ECO:0007669"/>
    <property type="project" value="UniProtKB-EC"/>
</dbReference>
<dbReference type="PANTHER" id="PTHR17490">
    <property type="entry name" value="SUA5"/>
    <property type="match status" value="1"/>
</dbReference>
<comment type="catalytic activity">
    <reaction evidence="11">
        <text>L-threonine + hydrogencarbonate + ATP = L-threonylcarbamoyladenylate + diphosphate + H2O</text>
        <dbReference type="Rhea" id="RHEA:36407"/>
        <dbReference type="ChEBI" id="CHEBI:15377"/>
        <dbReference type="ChEBI" id="CHEBI:17544"/>
        <dbReference type="ChEBI" id="CHEBI:30616"/>
        <dbReference type="ChEBI" id="CHEBI:33019"/>
        <dbReference type="ChEBI" id="CHEBI:57926"/>
        <dbReference type="ChEBI" id="CHEBI:73682"/>
        <dbReference type="EC" id="2.7.7.87"/>
    </reaction>
</comment>
<keyword evidence="4" id="KW-0963">Cytoplasm</keyword>
<evidence type="ECO:0000256" key="6">
    <source>
        <dbReference type="ARBA" id="ARBA00022694"/>
    </source>
</evidence>
<dbReference type="InterPro" id="IPR006070">
    <property type="entry name" value="Sua5-like_dom"/>
</dbReference>
<dbReference type="NCBIfam" id="TIGR00057">
    <property type="entry name" value="L-threonylcarbamoyladenylate synthase"/>
    <property type="match status" value="1"/>
</dbReference>
<evidence type="ECO:0000256" key="7">
    <source>
        <dbReference type="ARBA" id="ARBA00022695"/>
    </source>
</evidence>
<proteinExistence type="inferred from homology"/>
<dbReference type="Pfam" id="PF01300">
    <property type="entry name" value="Sua5_yciO_yrdC"/>
    <property type="match status" value="1"/>
</dbReference>
<keyword evidence="6" id="KW-0819">tRNA processing</keyword>
<dbReference type="AlphaFoldDB" id="A0A1G1WDA4"/>
<feature type="domain" description="YrdC-like" evidence="12">
    <location>
        <begin position="5"/>
        <end position="189"/>
    </location>
</feature>
<name>A0A1G1WDA4_9BACT</name>